<keyword evidence="3" id="KW-0813">Transport</keyword>
<evidence type="ECO:0000256" key="4">
    <source>
        <dbReference type="ARBA" id="ARBA00022475"/>
    </source>
</evidence>
<feature type="transmembrane region" description="Helical" evidence="13">
    <location>
        <begin position="246"/>
        <end position="271"/>
    </location>
</feature>
<dbReference type="CDD" id="cd18596">
    <property type="entry name" value="ABC_6TM_VMR1_D1_like"/>
    <property type="match status" value="1"/>
</dbReference>
<dbReference type="SUPFAM" id="SSF90123">
    <property type="entry name" value="ABC transporter transmembrane region"/>
    <property type="match status" value="2"/>
</dbReference>
<dbReference type="InterPro" id="IPR027417">
    <property type="entry name" value="P-loop_NTPase"/>
</dbReference>
<dbReference type="Proteomes" id="UP001392437">
    <property type="component" value="Unassembled WGS sequence"/>
</dbReference>
<proteinExistence type="inferred from homology"/>
<organism evidence="16 17">
    <name type="scientific">Apiospora kogelbergensis</name>
    <dbReference type="NCBI Taxonomy" id="1337665"/>
    <lineage>
        <taxon>Eukaryota</taxon>
        <taxon>Fungi</taxon>
        <taxon>Dikarya</taxon>
        <taxon>Ascomycota</taxon>
        <taxon>Pezizomycotina</taxon>
        <taxon>Sordariomycetes</taxon>
        <taxon>Xylariomycetidae</taxon>
        <taxon>Amphisphaeriales</taxon>
        <taxon>Apiosporaceae</taxon>
        <taxon>Apiospora</taxon>
    </lineage>
</organism>
<feature type="transmembrane region" description="Helical" evidence="13">
    <location>
        <begin position="835"/>
        <end position="856"/>
    </location>
</feature>
<comment type="subcellular location">
    <subcellularLocation>
        <location evidence="1">Cell membrane</location>
        <topology evidence="1">Multi-pass membrane protein</topology>
    </subcellularLocation>
</comment>
<evidence type="ECO:0000259" key="14">
    <source>
        <dbReference type="PROSITE" id="PS50893"/>
    </source>
</evidence>
<dbReference type="FunFam" id="1.20.1560.10:FF:000013">
    <property type="entry name" value="ABC transporter C family member 2"/>
    <property type="match status" value="1"/>
</dbReference>
<dbReference type="EMBL" id="JAQQWP010000009">
    <property type="protein sequence ID" value="KAK8100370.1"/>
    <property type="molecule type" value="Genomic_DNA"/>
</dbReference>
<feature type="transmembrane region" description="Helical" evidence="13">
    <location>
        <begin position="49"/>
        <end position="68"/>
    </location>
</feature>
<evidence type="ECO:0000256" key="7">
    <source>
        <dbReference type="ARBA" id="ARBA00022741"/>
    </source>
</evidence>
<feature type="transmembrane region" description="Helical" evidence="13">
    <location>
        <begin position="767"/>
        <end position="784"/>
    </location>
</feature>
<feature type="compositionally biased region" description="Basic and acidic residues" evidence="12">
    <location>
        <begin position="613"/>
        <end position="631"/>
    </location>
</feature>
<dbReference type="PROSITE" id="PS00211">
    <property type="entry name" value="ABC_TRANSPORTER_1"/>
    <property type="match status" value="1"/>
</dbReference>
<dbReference type="PANTHER" id="PTHR24223:SF353">
    <property type="entry name" value="ABC TRANSPORTER ATP-BINDING PROTEIN_PERMEASE VMR1-RELATED"/>
    <property type="match status" value="1"/>
</dbReference>
<dbReference type="Pfam" id="PF00005">
    <property type="entry name" value="ABC_tran"/>
    <property type="match status" value="2"/>
</dbReference>
<dbReference type="InterPro" id="IPR017871">
    <property type="entry name" value="ABC_transporter-like_CS"/>
</dbReference>
<name>A0AAW0QCM4_9PEZI</name>
<dbReference type="GO" id="GO:0016887">
    <property type="term" value="F:ATP hydrolysis activity"/>
    <property type="evidence" value="ECO:0007669"/>
    <property type="project" value="InterPro"/>
</dbReference>
<dbReference type="InterPro" id="IPR003593">
    <property type="entry name" value="AAA+_ATPase"/>
</dbReference>
<feature type="transmembrane region" description="Helical" evidence="13">
    <location>
        <begin position="160"/>
        <end position="180"/>
    </location>
</feature>
<feature type="transmembrane region" description="Helical" evidence="13">
    <location>
        <begin position="805"/>
        <end position="829"/>
    </location>
</feature>
<keyword evidence="4" id="KW-1003">Cell membrane</keyword>
<dbReference type="GO" id="GO:0005524">
    <property type="term" value="F:ATP binding"/>
    <property type="evidence" value="ECO:0007669"/>
    <property type="project" value="UniProtKB-KW"/>
</dbReference>
<dbReference type="Pfam" id="PF00664">
    <property type="entry name" value="ABC_membrane"/>
    <property type="match status" value="2"/>
</dbReference>
<dbReference type="PROSITE" id="PS50893">
    <property type="entry name" value="ABC_TRANSPORTER_2"/>
    <property type="match status" value="2"/>
</dbReference>
<evidence type="ECO:0000256" key="13">
    <source>
        <dbReference type="SAM" id="Phobius"/>
    </source>
</evidence>
<dbReference type="SMART" id="SM00382">
    <property type="entry name" value="AAA"/>
    <property type="match status" value="2"/>
</dbReference>
<dbReference type="Gene3D" id="1.20.1560.10">
    <property type="entry name" value="ABC transporter type 1, transmembrane domain"/>
    <property type="match status" value="2"/>
</dbReference>
<feature type="domain" description="ABC transmembrane type-1" evidence="15">
    <location>
        <begin position="677"/>
        <end position="986"/>
    </location>
</feature>
<feature type="domain" description="ABC transporter" evidence="14">
    <location>
        <begin position="364"/>
        <end position="607"/>
    </location>
</feature>
<comment type="caution">
    <text evidence="16">The sequence shown here is derived from an EMBL/GenBank/DDBJ whole genome shotgun (WGS) entry which is preliminary data.</text>
</comment>
<dbReference type="CDD" id="cd03250">
    <property type="entry name" value="ABCC_MRP_domain1"/>
    <property type="match status" value="1"/>
</dbReference>
<dbReference type="FunFam" id="3.40.50.300:FF:002145">
    <property type="entry name" value="ABC transporter (MsbA subfamily)"/>
    <property type="match status" value="1"/>
</dbReference>
<dbReference type="InterPro" id="IPR050173">
    <property type="entry name" value="ABC_transporter_C-like"/>
</dbReference>
<sequence length="1286" mass="141340">MWRIFRFLRRDILQQGLWATVTSVAVFVPPLLIKLILEHLESPDRIENRAAWLCVAGLFVSVSVAGLAESQCGWKGNRINAKLRAVLLSQIYGKACKRVAKSPQSCDSTSDAVTQDAIPITDGAIINMVSGDVDHISVMSGSLYMVWVTFPMQIAIGTYLLYRILGMSGILGVLLMVALLPVNVQVSKRLAAVQGKLLSASDARIQASDELLRTIRSIKYYAWEAPFREHVREKRTAELKKLRTRFIWWSISMTVFYSLPFLSTLITFFFYTIVWQNRLETSVAFPALATFAVLRIPLNRLADSTTFLIQAYKSLMRVERFLQEPESDQRLHDQDGSSPETVGFDGAILMWPTTHLSVPATPALNGSSANMRPEDSSFVLQLTIEFRQGGLNVVYGPSGSGKSSLLLALLGEMQLEHGQLFVPSTRSSHGLGSIEQPQTLPGLINMIAYCPHEAWIMNRSIRANILLSLPFDGQRYQTVLEAVALGPDLAALADGDQTVAGDDGNRLSGGQKQRVALARALYSPSRLVLLDDCLSAVDSRTANHIFFHAIKGPLMQGRTCILATHHLQLAIPHCDYAVELENGRVKTHGTADHVLKSAIVDRYLYTDLSQEESPDKGRVAASTEEVREPPHLDNTAQTTNGAAENGEQKESGFEGTISWSVVKYYLNAMGSIWFWMLVLCGFALQQLAALGTNLWIKEWAFQYNNSRDKTMGKGDTQANSKSITQPADLSPWYYLAGYAAICVAYAVITFARDMVTLWGSVRASSKIYEHLLGSVLFAKFVFFSRHPLGQITNRFSRDVGVVDQLLASLSVNALQIAASVAMVVGLILWALPHPLFLAVALLVVFVAYYAVVRLYIGGARSLKRIEAAARSPLYQLVGETMAGRVSIRGYGLYGTLLAEEHAAAVDGLNSAFLLLSAAKQWLTFRTNVLSSAILAATGAFVVFSGPAKYVNDASIDPGVAGLVLMYAMSFTENMLWFAQIYAIIQENLTSLERIVEYTETEQEPIENQLSETMTRSGTYLPEIPSNWPQHGEVHFKHLTARYESYLEPALKNVSFQVKASERVAIVGRTGAGKSSLALALIRALELDSSSSIEIDGIDNSTVPLSRLRGESITVVPQGDEQLFFGGTARQSLDPLNQHSDAEIDTVLRSMQYHLDLDATAADLSRGQRQVFHVARGLLRGSRVLVLDEATASVDHAADTAIQAGLRAHAKRRNTTVITIAHRLLTIADYDKVVVLDGGHVVEEGGIRELLLKDISSKEDVEGGKKSLFHRMCEESGDFEAILAAAQ</sequence>
<feature type="domain" description="ABC transmembrane type-1" evidence="15">
    <location>
        <begin position="17"/>
        <end position="310"/>
    </location>
</feature>
<dbReference type="GO" id="GO:0000329">
    <property type="term" value="C:fungal-type vacuole membrane"/>
    <property type="evidence" value="ECO:0007669"/>
    <property type="project" value="TreeGrafter"/>
</dbReference>
<evidence type="ECO:0000256" key="1">
    <source>
        <dbReference type="ARBA" id="ARBA00004651"/>
    </source>
</evidence>
<evidence type="ECO:0000256" key="8">
    <source>
        <dbReference type="ARBA" id="ARBA00022840"/>
    </source>
</evidence>
<dbReference type="PANTHER" id="PTHR24223">
    <property type="entry name" value="ATP-BINDING CASSETTE SUB-FAMILY C"/>
    <property type="match status" value="1"/>
</dbReference>
<evidence type="ECO:0000313" key="16">
    <source>
        <dbReference type="EMBL" id="KAK8100370.1"/>
    </source>
</evidence>
<keyword evidence="7" id="KW-0547">Nucleotide-binding</keyword>
<evidence type="ECO:0000256" key="11">
    <source>
        <dbReference type="ARBA" id="ARBA00023180"/>
    </source>
</evidence>
<feature type="transmembrane region" description="Helical" evidence="13">
    <location>
        <begin position="12"/>
        <end position="37"/>
    </location>
</feature>
<feature type="transmembrane region" description="Helical" evidence="13">
    <location>
        <begin position="959"/>
        <end position="984"/>
    </location>
</feature>
<dbReference type="GO" id="GO:0005886">
    <property type="term" value="C:plasma membrane"/>
    <property type="evidence" value="ECO:0007669"/>
    <property type="project" value="UniProtKB-SubCell"/>
</dbReference>
<evidence type="ECO:0000256" key="6">
    <source>
        <dbReference type="ARBA" id="ARBA00022737"/>
    </source>
</evidence>
<keyword evidence="17" id="KW-1185">Reference proteome</keyword>
<keyword evidence="11" id="KW-0325">Glycoprotein</keyword>
<feature type="transmembrane region" description="Helical" evidence="13">
    <location>
        <begin position="928"/>
        <end position="947"/>
    </location>
</feature>
<keyword evidence="10 13" id="KW-0472">Membrane</keyword>
<evidence type="ECO:0000256" key="12">
    <source>
        <dbReference type="SAM" id="MobiDB-lite"/>
    </source>
</evidence>
<keyword evidence="8" id="KW-0067">ATP-binding</keyword>
<dbReference type="SUPFAM" id="SSF52540">
    <property type="entry name" value="P-loop containing nucleoside triphosphate hydrolases"/>
    <property type="match status" value="2"/>
</dbReference>
<dbReference type="PROSITE" id="PS50929">
    <property type="entry name" value="ABC_TM1F"/>
    <property type="match status" value="2"/>
</dbReference>
<feature type="transmembrane region" description="Helical" evidence="13">
    <location>
        <begin position="672"/>
        <end position="696"/>
    </location>
</feature>
<dbReference type="InterPro" id="IPR003439">
    <property type="entry name" value="ABC_transporter-like_ATP-bd"/>
</dbReference>
<dbReference type="CDD" id="cd18604">
    <property type="entry name" value="ABC_6TM_VMR1_D2_like"/>
    <property type="match status" value="1"/>
</dbReference>
<evidence type="ECO:0000256" key="3">
    <source>
        <dbReference type="ARBA" id="ARBA00022448"/>
    </source>
</evidence>
<evidence type="ECO:0000259" key="15">
    <source>
        <dbReference type="PROSITE" id="PS50929"/>
    </source>
</evidence>
<comment type="similarity">
    <text evidence="2">Belongs to the ABC transporter superfamily. ABCC family. Conjugate transporter (TC 3.A.1.208) subfamily.</text>
</comment>
<feature type="domain" description="ABC transporter" evidence="14">
    <location>
        <begin position="1033"/>
        <end position="1262"/>
    </location>
</feature>
<evidence type="ECO:0000313" key="17">
    <source>
        <dbReference type="Proteomes" id="UP001392437"/>
    </source>
</evidence>
<evidence type="ECO:0000256" key="10">
    <source>
        <dbReference type="ARBA" id="ARBA00023136"/>
    </source>
</evidence>
<dbReference type="InterPro" id="IPR036640">
    <property type="entry name" value="ABC1_TM_sf"/>
</dbReference>
<gene>
    <name evidence="16" type="ORF">PG999_010744</name>
</gene>
<dbReference type="Gene3D" id="3.40.50.300">
    <property type="entry name" value="P-loop containing nucleotide triphosphate hydrolases"/>
    <property type="match status" value="2"/>
</dbReference>
<keyword evidence="9 13" id="KW-1133">Transmembrane helix</keyword>
<accession>A0AAW0QCM4</accession>
<dbReference type="InterPro" id="IPR011527">
    <property type="entry name" value="ABC1_TM_dom"/>
</dbReference>
<evidence type="ECO:0000256" key="5">
    <source>
        <dbReference type="ARBA" id="ARBA00022692"/>
    </source>
</evidence>
<evidence type="ECO:0000256" key="2">
    <source>
        <dbReference type="ARBA" id="ARBA00009726"/>
    </source>
</evidence>
<keyword evidence="5 13" id="KW-0812">Transmembrane</keyword>
<evidence type="ECO:0000256" key="9">
    <source>
        <dbReference type="ARBA" id="ARBA00022989"/>
    </source>
</evidence>
<feature type="region of interest" description="Disordered" evidence="12">
    <location>
        <begin position="611"/>
        <end position="650"/>
    </location>
</feature>
<reference evidence="16 17" key="1">
    <citation type="submission" date="2023-01" db="EMBL/GenBank/DDBJ databases">
        <title>Analysis of 21 Apiospora genomes using comparative genomics revels a genus with tremendous synthesis potential of carbohydrate active enzymes and secondary metabolites.</title>
        <authorList>
            <person name="Sorensen T."/>
        </authorList>
    </citation>
    <scope>NUCLEOTIDE SEQUENCE [LARGE SCALE GENOMIC DNA]</scope>
    <source>
        <strain evidence="16 17">CBS 117206</strain>
    </source>
</reference>
<feature type="transmembrane region" description="Helical" evidence="13">
    <location>
        <begin position="732"/>
        <end position="751"/>
    </location>
</feature>
<protein>
    <submittedName>
        <fullName evidence="16">2-alkenal reductase</fullName>
    </submittedName>
</protein>
<keyword evidence="6" id="KW-0677">Repeat</keyword>
<dbReference type="GO" id="GO:0140359">
    <property type="term" value="F:ABC-type transporter activity"/>
    <property type="evidence" value="ECO:0007669"/>
    <property type="project" value="InterPro"/>
</dbReference>